<feature type="transmembrane region" description="Helical" evidence="12">
    <location>
        <begin position="47"/>
        <end position="65"/>
    </location>
</feature>
<reference evidence="13" key="1">
    <citation type="submission" date="2014-12" db="EMBL/GenBank/DDBJ databases">
        <title>Insight into the proteome of Arion vulgaris.</title>
        <authorList>
            <person name="Aradska J."/>
            <person name="Bulat T."/>
            <person name="Smidak R."/>
            <person name="Sarate P."/>
            <person name="Gangsoo J."/>
            <person name="Sialana F."/>
            <person name="Bilban M."/>
            <person name="Lubec G."/>
        </authorList>
    </citation>
    <scope>NUCLEOTIDE SEQUENCE</scope>
    <source>
        <tissue evidence="13">Skin</tissue>
    </source>
</reference>
<evidence type="ECO:0000256" key="6">
    <source>
        <dbReference type="ARBA" id="ARBA00022989"/>
    </source>
</evidence>
<comment type="subcellular location">
    <subcellularLocation>
        <location evidence="1">Cell membrane</location>
        <topology evidence="1">Multi-pass membrane protein</topology>
    </subcellularLocation>
</comment>
<feature type="transmembrane region" description="Helical" evidence="12">
    <location>
        <begin position="248"/>
        <end position="269"/>
    </location>
</feature>
<evidence type="ECO:0000313" key="13">
    <source>
        <dbReference type="EMBL" id="CEK71826.1"/>
    </source>
</evidence>
<evidence type="ECO:0000256" key="7">
    <source>
        <dbReference type="ARBA" id="ARBA00023053"/>
    </source>
</evidence>
<dbReference type="GO" id="GO:0005886">
    <property type="term" value="C:plasma membrane"/>
    <property type="evidence" value="ECO:0007669"/>
    <property type="project" value="UniProtKB-SubCell"/>
</dbReference>
<accession>A0A0B6ZVI4</accession>
<dbReference type="EMBL" id="HACG01024961">
    <property type="protein sequence ID" value="CEK71826.1"/>
    <property type="molecule type" value="Transcribed_RNA"/>
</dbReference>
<dbReference type="Gene3D" id="1.20.1730.10">
    <property type="entry name" value="Sodium/glucose cotransporter"/>
    <property type="match status" value="1"/>
</dbReference>
<dbReference type="PANTHER" id="PTHR42985:SF2">
    <property type="entry name" value="SODIUM-DEPENDENT MULTIVITAMIN TRANSPORTER"/>
    <property type="match status" value="1"/>
</dbReference>
<keyword evidence="4" id="KW-1003">Cell membrane</keyword>
<evidence type="ECO:0000256" key="11">
    <source>
        <dbReference type="RuleBase" id="RU362091"/>
    </source>
</evidence>
<feature type="transmembrane region" description="Helical" evidence="12">
    <location>
        <begin position="147"/>
        <end position="169"/>
    </location>
</feature>
<feature type="transmembrane region" description="Helical" evidence="12">
    <location>
        <begin position="219"/>
        <end position="241"/>
    </location>
</feature>
<keyword evidence="10" id="KW-0739">Sodium transport</keyword>
<keyword evidence="3" id="KW-0813">Transport</keyword>
<dbReference type="PROSITE" id="PS50283">
    <property type="entry name" value="NA_SOLUT_SYMP_3"/>
    <property type="match status" value="1"/>
</dbReference>
<feature type="transmembrane region" description="Helical" evidence="12">
    <location>
        <begin position="320"/>
        <end position="344"/>
    </location>
</feature>
<protein>
    <recommendedName>
        <fullName evidence="14">Sodium/solute symporter</fullName>
    </recommendedName>
</protein>
<dbReference type="InterPro" id="IPR038377">
    <property type="entry name" value="Na/Glc_symporter_sf"/>
</dbReference>
<evidence type="ECO:0000256" key="5">
    <source>
        <dbReference type="ARBA" id="ARBA00022692"/>
    </source>
</evidence>
<keyword evidence="7" id="KW-0915">Sodium</keyword>
<dbReference type="PANTHER" id="PTHR42985">
    <property type="entry name" value="SODIUM-COUPLED MONOCARBOXYLATE TRANSPORTER"/>
    <property type="match status" value="1"/>
</dbReference>
<dbReference type="InterPro" id="IPR051163">
    <property type="entry name" value="Sodium:Solute_Symporter_SSF"/>
</dbReference>
<evidence type="ECO:0000256" key="2">
    <source>
        <dbReference type="ARBA" id="ARBA00006434"/>
    </source>
</evidence>
<evidence type="ECO:0000256" key="4">
    <source>
        <dbReference type="ARBA" id="ARBA00022475"/>
    </source>
</evidence>
<dbReference type="InterPro" id="IPR001734">
    <property type="entry name" value="Na/solute_symporter"/>
</dbReference>
<dbReference type="AlphaFoldDB" id="A0A0B6ZVI4"/>
<keyword evidence="9 12" id="KW-0472">Membrane</keyword>
<keyword evidence="8" id="KW-0406">Ion transport</keyword>
<feature type="non-terminal residue" evidence="13">
    <location>
        <position position="1"/>
    </location>
</feature>
<organism evidence="13">
    <name type="scientific">Arion vulgaris</name>
    <dbReference type="NCBI Taxonomy" id="1028688"/>
    <lineage>
        <taxon>Eukaryota</taxon>
        <taxon>Metazoa</taxon>
        <taxon>Spiralia</taxon>
        <taxon>Lophotrochozoa</taxon>
        <taxon>Mollusca</taxon>
        <taxon>Gastropoda</taxon>
        <taxon>Heterobranchia</taxon>
        <taxon>Euthyneura</taxon>
        <taxon>Panpulmonata</taxon>
        <taxon>Eupulmonata</taxon>
        <taxon>Stylommatophora</taxon>
        <taxon>Helicina</taxon>
        <taxon>Arionoidea</taxon>
        <taxon>Arionidae</taxon>
        <taxon>Arion</taxon>
    </lineage>
</organism>
<comment type="similarity">
    <text evidence="2 11">Belongs to the sodium:solute symporter (SSF) (TC 2.A.21) family.</text>
</comment>
<name>A0A0B6ZVI4_9EUPU</name>
<evidence type="ECO:0000256" key="8">
    <source>
        <dbReference type="ARBA" id="ARBA00023065"/>
    </source>
</evidence>
<feature type="transmembrane region" description="Helical" evidence="12">
    <location>
        <begin position="86"/>
        <end position="111"/>
    </location>
</feature>
<proteinExistence type="inferred from homology"/>
<feature type="transmembrane region" description="Helical" evidence="12">
    <location>
        <begin position="190"/>
        <end position="213"/>
    </location>
</feature>
<evidence type="ECO:0000256" key="9">
    <source>
        <dbReference type="ARBA" id="ARBA00023136"/>
    </source>
</evidence>
<sequence>ASRPAMMTTAWNVSVIQGGFQKAWEIADARGRVVLDDFSFDLKTRHSVWSMVFGGWAFWAYLYGVNQAQVQRCLSCPTVQKAKLAMWINLPGLMFIVSACCMIGIVMYAFYADCHPISYGLVDKTDQLVPLYVMDILGDFPGLPGMFVSSVISGSLSSLSSGLNALAAVTLRDILQQSCVVSMSELRSTLTSQILVFFYGLLSIGLAYVVSHLGSMLEAVYIIFGIINGPLLGVFTLGMFFPWANKHGALVGMLAGLGLLFWIGIGSFVNGVKTPLSPTYTTSCNLTAKPPLTSIINVTKVSNETVEDSNPFTEFYKLSYMYYTALGTIIVWIVGMIVSFATGLTQPKNLDPRLICPLFEDLLPFLPERIKKPLRFGIIHKGKYDIKTGYDFELDVKKNSSTSLPKDLENGHQDKCVDSSVAKPHADCQVKNGHPENGNPIYIIHVQDTENVVTKL</sequence>
<evidence type="ECO:0000256" key="3">
    <source>
        <dbReference type="ARBA" id="ARBA00022448"/>
    </source>
</evidence>
<evidence type="ECO:0000256" key="1">
    <source>
        <dbReference type="ARBA" id="ARBA00004651"/>
    </source>
</evidence>
<keyword evidence="5 12" id="KW-0812">Transmembrane</keyword>
<keyword evidence="6 12" id="KW-1133">Transmembrane helix</keyword>
<evidence type="ECO:0008006" key="14">
    <source>
        <dbReference type="Google" id="ProtNLM"/>
    </source>
</evidence>
<evidence type="ECO:0000256" key="10">
    <source>
        <dbReference type="ARBA" id="ARBA00023201"/>
    </source>
</evidence>
<evidence type="ECO:0000256" key="12">
    <source>
        <dbReference type="SAM" id="Phobius"/>
    </source>
</evidence>
<dbReference type="GO" id="GO:0006814">
    <property type="term" value="P:sodium ion transport"/>
    <property type="evidence" value="ECO:0007669"/>
    <property type="project" value="UniProtKB-KW"/>
</dbReference>
<dbReference type="GO" id="GO:0015293">
    <property type="term" value="F:symporter activity"/>
    <property type="evidence" value="ECO:0007669"/>
    <property type="project" value="TreeGrafter"/>
</dbReference>
<dbReference type="Pfam" id="PF00474">
    <property type="entry name" value="SSF"/>
    <property type="match status" value="1"/>
</dbReference>
<gene>
    <name evidence="13" type="primary">ORF79987</name>
</gene>